<gene>
    <name evidence="2" type="ORF">AB1300_25075</name>
</gene>
<dbReference type="EMBL" id="JBFRHK010000032">
    <property type="protein sequence ID" value="MEX3748341.1"/>
    <property type="molecule type" value="Genomic_DNA"/>
</dbReference>
<proteinExistence type="predicted"/>
<evidence type="ECO:0000313" key="2">
    <source>
        <dbReference type="EMBL" id="MEX3748341.1"/>
    </source>
</evidence>
<reference evidence="2 3" key="1">
    <citation type="submission" date="2024-07" db="EMBL/GenBank/DDBJ databases">
        <title>Characterization of a bacterium isolated from hydrolysated instant sea cucumber by whole-genome sequencing and metabolomics.</title>
        <authorList>
            <person name="Luo X."/>
            <person name="Zhang Z."/>
            <person name="Zheng Z."/>
            <person name="Zhang W."/>
            <person name="Ming T."/>
            <person name="Jiao L."/>
            <person name="Su X."/>
            <person name="Kong F."/>
            <person name="Xu J."/>
        </authorList>
    </citation>
    <scope>NUCLEOTIDE SEQUENCE [LARGE SCALE GENOMIC DNA]</scope>
    <source>
        <strain evidence="2 3">XL-2024</strain>
    </source>
</reference>
<keyword evidence="1" id="KW-0732">Signal</keyword>
<organism evidence="2 3">
    <name type="scientific">Lysinibacillus xylanilyticus</name>
    <dbReference type="NCBI Taxonomy" id="582475"/>
    <lineage>
        <taxon>Bacteria</taxon>
        <taxon>Bacillati</taxon>
        <taxon>Bacillota</taxon>
        <taxon>Bacilli</taxon>
        <taxon>Bacillales</taxon>
        <taxon>Bacillaceae</taxon>
        <taxon>Lysinibacillus</taxon>
    </lineage>
</organism>
<name>A0ABV3W5N1_9BACI</name>
<comment type="caution">
    <text evidence="2">The sequence shown here is derived from an EMBL/GenBank/DDBJ whole genome shotgun (WGS) entry which is preliminary data.</text>
</comment>
<sequence>MGKIVFFLFLILTFHMNNAYSITTDLEKIYLENGEYTEVNKAIQEAMAFLKKDIPLPTRLPSISFTHVFASFNQKGSQLTIYYLDENNGKKHYNLVIIPNENDMSYPNDAKKVHLGNGQEMVYFKSNDFIIYRTVANDFEYTIIVDKVSNNTITVDGIGKIFTSIV</sequence>
<evidence type="ECO:0000256" key="1">
    <source>
        <dbReference type="SAM" id="SignalP"/>
    </source>
</evidence>
<accession>A0ABV3W5N1</accession>
<dbReference type="RefSeq" id="WP_368638723.1">
    <property type="nucleotide sequence ID" value="NZ_JBFRHK010000032.1"/>
</dbReference>
<protein>
    <submittedName>
        <fullName evidence="2">Uncharacterized protein</fullName>
    </submittedName>
</protein>
<feature type="chain" id="PRO_5045964961" evidence="1">
    <location>
        <begin position="20"/>
        <end position="166"/>
    </location>
</feature>
<feature type="signal peptide" evidence="1">
    <location>
        <begin position="1"/>
        <end position="19"/>
    </location>
</feature>
<keyword evidence="3" id="KW-1185">Reference proteome</keyword>
<evidence type="ECO:0000313" key="3">
    <source>
        <dbReference type="Proteomes" id="UP001558534"/>
    </source>
</evidence>
<dbReference type="Proteomes" id="UP001558534">
    <property type="component" value="Unassembled WGS sequence"/>
</dbReference>